<keyword evidence="10" id="KW-1185">Reference proteome</keyword>
<organism evidence="9 10">
    <name type="scientific">Pycnococcus provasolii</name>
    <dbReference type="NCBI Taxonomy" id="41880"/>
    <lineage>
        <taxon>Eukaryota</taxon>
        <taxon>Viridiplantae</taxon>
        <taxon>Chlorophyta</taxon>
        <taxon>Pseudoscourfieldiophyceae</taxon>
        <taxon>Pseudoscourfieldiales</taxon>
        <taxon>Pycnococcaceae</taxon>
        <taxon>Pycnococcus</taxon>
    </lineage>
</organism>
<dbReference type="PANTHER" id="PTHR21349:SF7">
    <property type="entry name" value="LARGE RIBOSOMAL SUBUNIT PROTEIN BL21C"/>
    <property type="match status" value="1"/>
</dbReference>
<dbReference type="EMBL" id="BNJQ01000021">
    <property type="protein sequence ID" value="GHP08696.1"/>
    <property type="molecule type" value="Genomic_DNA"/>
</dbReference>
<evidence type="ECO:0000256" key="1">
    <source>
        <dbReference type="ARBA" id="ARBA00004474"/>
    </source>
</evidence>
<dbReference type="AlphaFoldDB" id="A0A830HMN9"/>
<name>A0A830HMN9_9CHLO</name>
<comment type="caution">
    <text evidence="9">The sequence shown here is derived from an EMBL/GenBank/DDBJ whole genome shotgun (WGS) entry which is preliminary data.</text>
</comment>
<evidence type="ECO:0000256" key="8">
    <source>
        <dbReference type="SAM" id="MobiDB-lite"/>
    </source>
</evidence>
<dbReference type="GO" id="GO:0019843">
    <property type="term" value="F:rRNA binding"/>
    <property type="evidence" value="ECO:0007669"/>
    <property type="project" value="UniProtKB-KW"/>
</dbReference>
<dbReference type="Pfam" id="PF00829">
    <property type="entry name" value="Ribosomal_L21p"/>
    <property type="match status" value="1"/>
</dbReference>
<dbReference type="GO" id="GO:0006412">
    <property type="term" value="P:translation"/>
    <property type="evidence" value="ECO:0007669"/>
    <property type="project" value="InterPro"/>
</dbReference>
<dbReference type="GO" id="GO:0009536">
    <property type="term" value="C:plastid"/>
    <property type="evidence" value="ECO:0007669"/>
    <property type="project" value="UniProtKB-SubCell"/>
</dbReference>
<dbReference type="GO" id="GO:0003735">
    <property type="term" value="F:structural constituent of ribosome"/>
    <property type="evidence" value="ECO:0007669"/>
    <property type="project" value="InterPro"/>
</dbReference>
<dbReference type="InterPro" id="IPR028909">
    <property type="entry name" value="bL21-like"/>
</dbReference>
<dbReference type="SUPFAM" id="SSF141091">
    <property type="entry name" value="L21p-like"/>
    <property type="match status" value="1"/>
</dbReference>
<dbReference type="GO" id="GO:0005762">
    <property type="term" value="C:mitochondrial large ribosomal subunit"/>
    <property type="evidence" value="ECO:0007669"/>
    <property type="project" value="TreeGrafter"/>
</dbReference>
<feature type="region of interest" description="Disordered" evidence="8">
    <location>
        <begin position="1"/>
        <end position="24"/>
    </location>
</feature>
<accession>A0A830HMN9</accession>
<dbReference type="InterPro" id="IPR036164">
    <property type="entry name" value="bL21-like_sf"/>
</dbReference>
<evidence type="ECO:0000256" key="2">
    <source>
        <dbReference type="ARBA" id="ARBA00008563"/>
    </source>
</evidence>
<evidence type="ECO:0008006" key="11">
    <source>
        <dbReference type="Google" id="ProtNLM"/>
    </source>
</evidence>
<evidence type="ECO:0000256" key="3">
    <source>
        <dbReference type="ARBA" id="ARBA00022640"/>
    </source>
</evidence>
<keyword evidence="4" id="KW-0699">rRNA-binding</keyword>
<keyword evidence="7" id="KW-0687">Ribonucleoprotein</keyword>
<dbReference type="OrthoDB" id="5994at2759"/>
<gene>
    <name evidence="9" type="ORF">PPROV_000743300</name>
</gene>
<evidence type="ECO:0000256" key="6">
    <source>
        <dbReference type="ARBA" id="ARBA00022980"/>
    </source>
</evidence>
<sequence>MAPTMMSLSSSSMSARPVAPRPAPLARCPPARAPAARVFTPVVGACGAANSWVCMASTEASASTSSAEAGAVNDAPIADYAIIEVGGSQKIVSEGRFYTTNNLKLEPGTEVKFERVLAARNGDDFYFGQPYLEKATVHATILSEERGPKVITFKMLPKKHYRKKTGSRAKLTKFLVTKIEFPTGAGRTLFDLFDEE</sequence>
<evidence type="ECO:0000256" key="5">
    <source>
        <dbReference type="ARBA" id="ARBA00022884"/>
    </source>
</evidence>
<dbReference type="Proteomes" id="UP000660262">
    <property type="component" value="Unassembled WGS sequence"/>
</dbReference>
<keyword evidence="5" id="KW-0694">RNA-binding</keyword>
<comment type="similarity">
    <text evidence="2">Belongs to the bacterial ribosomal protein bL21 family.</text>
</comment>
<keyword evidence="3" id="KW-0934">Plastid</keyword>
<comment type="subcellular location">
    <subcellularLocation>
        <location evidence="1">Plastid</location>
    </subcellularLocation>
</comment>
<evidence type="ECO:0000256" key="7">
    <source>
        <dbReference type="ARBA" id="ARBA00023274"/>
    </source>
</evidence>
<evidence type="ECO:0000313" key="9">
    <source>
        <dbReference type="EMBL" id="GHP08696.1"/>
    </source>
</evidence>
<reference evidence="9" key="1">
    <citation type="submission" date="2020-10" db="EMBL/GenBank/DDBJ databases">
        <title>Unveiling of a novel bifunctional photoreceptor, Dualchrome1, isolated from a cosmopolitan green alga.</title>
        <authorList>
            <person name="Suzuki S."/>
            <person name="Kawachi M."/>
        </authorList>
    </citation>
    <scope>NUCLEOTIDE SEQUENCE</scope>
    <source>
        <strain evidence="9">NIES 2893</strain>
    </source>
</reference>
<proteinExistence type="inferred from homology"/>
<dbReference type="InterPro" id="IPR001787">
    <property type="entry name" value="Ribosomal_bL21"/>
</dbReference>
<protein>
    <recommendedName>
        <fullName evidence="11">50S ribosomal protein L21, chloroplastic</fullName>
    </recommendedName>
</protein>
<dbReference type="PANTHER" id="PTHR21349">
    <property type="entry name" value="50S RIBOSOMAL PROTEIN L21"/>
    <property type="match status" value="1"/>
</dbReference>
<evidence type="ECO:0000256" key="4">
    <source>
        <dbReference type="ARBA" id="ARBA00022730"/>
    </source>
</evidence>
<keyword evidence="6" id="KW-0689">Ribosomal protein</keyword>
<evidence type="ECO:0000313" key="10">
    <source>
        <dbReference type="Proteomes" id="UP000660262"/>
    </source>
</evidence>
<dbReference type="NCBIfam" id="TIGR00061">
    <property type="entry name" value="L21"/>
    <property type="match status" value="1"/>
</dbReference>
<dbReference type="HAMAP" id="MF_01363">
    <property type="entry name" value="Ribosomal_bL21"/>
    <property type="match status" value="1"/>
</dbReference>